<dbReference type="GO" id="GO:0000139">
    <property type="term" value="C:Golgi membrane"/>
    <property type="evidence" value="ECO:0007669"/>
    <property type="project" value="UniProtKB-SubCell"/>
</dbReference>
<dbReference type="InterPro" id="IPR036180">
    <property type="entry name" value="Gelsolin-like_dom_sf"/>
</dbReference>
<evidence type="ECO:0000256" key="6">
    <source>
        <dbReference type="SAM" id="MobiDB-lite"/>
    </source>
</evidence>
<dbReference type="SUPFAM" id="SSF82754">
    <property type="entry name" value="C-terminal, gelsolin-like domain of Sec23/24"/>
    <property type="match status" value="1"/>
</dbReference>
<comment type="similarity">
    <text evidence="2">Belongs to the SEC23/SEC24 family. SEC24 subfamily.</text>
</comment>
<evidence type="ECO:0000256" key="5">
    <source>
        <dbReference type="ARBA" id="ARBA00023034"/>
    </source>
</evidence>
<dbReference type="InterPro" id="IPR029006">
    <property type="entry name" value="ADF-H/Gelsolin-like_dom_sf"/>
</dbReference>
<dbReference type="GO" id="GO:0070971">
    <property type="term" value="C:endoplasmic reticulum exit site"/>
    <property type="evidence" value="ECO:0007669"/>
    <property type="project" value="TreeGrafter"/>
</dbReference>
<dbReference type="OrthoDB" id="49016at2759"/>
<dbReference type="GO" id="GO:0030127">
    <property type="term" value="C:COPII vesicle coat"/>
    <property type="evidence" value="ECO:0007669"/>
    <property type="project" value="EnsemblFungi"/>
</dbReference>
<dbReference type="InterPro" id="IPR006896">
    <property type="entry name" value="Sec23/24_trunk_dom"/>
</dbReference>
<dbReference type="Pfam" id="PF04815">
    <property type="entry name" value="Sec23_helical"/>
    <property type="match status" value="1"/>
</dbReference>
<dbReference type="PANTHER" id="PTHR13803">
    <property type="entry name" value="SEC24-RELATED PROTEIN"/>
    <property type="match status" value="1"/>
</dbReference>
<feature type="domain" description="Sec23/Sec24 trunk" evidence="8">
    <location>
        <begin position="282"/>
        <end position="528"/>
    </location>
</feature>
<dbReference type="Pfam" id="PF08033">
    <property type="entry name" value="Sec23_BS"/>
    <property type="match status" value="1"/>
</dbReference>
<dbReference type="GO" id="GO:0008270">
    <property type="term" value="F:zinc ion binding"/>
    <property type="evidence" value="ECO:0007669"/>
    <property type="project" value="InterPro"/>
</dbReference>
<dbReference type="InterPro" id="IPR006900">
    <property type="entry name" value="Sec23/24_helical_dom"/>
</dbReference>
<evidence type="ECO:0000256" key="1">
    <source>
        <dbReference type="ARBA" id="ARBA00004394"/>
    </source>
</evidence>
<protein>
    <submittedName>
        <fullName evidence="11">Related to SED5-binding protein 3</fullName>
    </submittedName>
</protein>
<dbReference type="InterPro" id="IPR006895">
    <property type="entry name" value="Znf_Sec23_Sec24"/>
</dbReference>
<evidence type="ECO:0000313" key="11">
    <source>
        <dbReference type="EMBL" id="SGZ40675.1"/>
    </source>
</evidence>
<dbReference type="SUPFAM" id="SSF81995">
    <property type="entry name" value="beta-sandwich domain of Sec23/24"/>
    <property type="match status" value="1"/>
</dbReference>
<reference evidence="12" key="1">
    <citation type="submission" date="2016-11" db="EMBL/GenBank/DDBJ databases">
        <authorList>
            <person name="Guldener U."/>
        </authorList>
    </citation>
    <scope>NUCLEOTIDE SEQUENCE [LARGE SCALE GENOMIC DNA]</scope>
</reference>
<dbReference type="InterPro" id="IPR036465">
    <property type="entry name" value="vWFA_dom_sf"/>
</dbReference>
<gene>
    <name evidence="11" type="ORF">HGUI_02875</name>
</gene>
<organism evidence="11 12">
    <name type="scientific">Hanseniaspora guilliermondii</name>
    <dbReference type="NCBI Taxonomy" id="56406"/>
    <lineage>
        <taxon>Eukaryota</taxon>
        <taxon>Fungi</taxon>
        <taxon>Dikarya</taxon>
        <taxon>Ascomycota</taxon>
        <taxon>Saccharomycotina</taxon>
        <taxon>Saccharomycetes</taxon>
        <taxon>Saccharomycodales</taxon>
        <taxon>Saccharomycodaceae</taxon>
        <taxon>Hanseniaspora</taxon>
    </lineage>
</organism>
<dbReference type="InterPro" id="IPR036175">
    <property type="entry name" value="Sec23/24_helical_dom_sf"/>
</dbReference>
<evidence type="ECO:0000256" key="4">
    <source>
        <dbReference type="ARBA" id="ARBA00022927"/>
    </source>
</evidence>
<keyword evidence="3" id="KW-0813">Transport</keyword>
<dbReference type="Gene3D" id="2.30.30.380">
    <property type="entry name" value="Zn-finger domain of Sec23/24"/>
    <property type="match status" value="1"/>
</dbReference>
<comment type="subcellular location">
    <subcellularLocation>
        <location evidence="1">Golgi apparatus membrane</location>
    </subcellularLocation>
</comment>
<evidence type="ECO:0000259" key="10">
    <source>
        <dbReference type="Pfam" id="PF08033"/>
    </source>
</evidence>
<dbReference type="InterPro" id="IPR050550">
    <property type="entry name" value="SEC23_SEC24_subfamily"/>
</dbReference>
<dbReference type="Gene3D" id="1.20.120.730">
    <property type="entry name" value="Sec23/Sec24 helical domain"/>
    <property type="match status" value="1"/>
</dbReference>
<feature type="domain" description="Sec23/Sec24 beta-sandwich" evidence="10">
    <location>
        <begin position="534"/>
        <end position="617"/>
    </location>
</feature>
<evidence type="ECO:0000313" key="12">
    <source>
        <dbReference type="Proteomes" id="UP000183365"/>
    </source>
</evidence>
<dbReference type="SUPFAM" id="SSF82919">
    <property type="entry name" value="Zn-finger domain of Sec23/24"/>
    <property type="match status" value="1"/>
</dbReference>
<keyword evidence="4" id="KW-0653">Protein transport</keyword>
<dbReference type="Pfam" id="PF04810">
    <property type="entry name" value="zf-Sec23_Sec24"/>
    <property type="match status" value="1"/>
</dbReference>
<dbReference type="SUPFAM" id="SSF53300">
    <property type="entry name" value="vWA-like"/>
    <property type="match status" value="1"/>
</dbReference>
<dbReference type="AlphaFoldDB" id="A0A1L0B6H6"/>
<dbReference type="PANTHER" id="PTHR13803:SF4">
    <property type="entry name" value="SECRETORY 24CD, ISOFORM C"/>
    <property type="match status" value="1"/>
</dbReference>
<dbReference type="GO" id="GO:0000149">
    <property type="term" value="F:SNARE binding"/>
    <property type="evidence" value="ECO:0007669"/>
    <property type="project" value="TreeGrafter"/>
</dbReference>
<dbReference type="Gene3D" id="3.40.20.10">
    <property type="entry name" value="Severin"/>
    <property type="match status" value="1"/>
</dbReference>
<dbReference type="GO" id="GO:0090110">
    <property type="term" value="P:COPII-coated vesicle cargo loading"/>
    <property type="evidence" value="ECO:0007669"/>
    <property type="project" value="EnsemblFungi"/>
</dbReference>
<feature type="domain" description="Zinc finger Sec23/Sec24-type" evidence="7">
    <location>
        <begin position="204"/>
        <end position="237"/>
    </location>
</feature>
<feature type="compositionally biased region" description="Basic residues" evidence="6">
    <location>
        <begin position="28"/>
        <end position="37"/>
    </location>
</feature>
<dbReference type="SUPFAM" id="SSF81811">
    <property type="entry name" value="Helical domain of Sec23/24"/>
    <property type="match status" value="1"/>
</dbReference>
<accession>A0A1L0B6H6</accession>
<dbReference type="Gene3D" id="3.40.50.410">
    <property type="entry name" value="von Willebrand factor, type A domain"/>
    <property type="match status" value="1"/>
</dbReference>
<feature type="compositionally biased region" description="Polar residues" evidence="6">
    <location>
        <begin position="1"/>
        <end position="24"/>
    </location>
</feature>
<dbReference type="InterPro" id="IPR036174">
    <property type="entry name" value="Znf_Sec23_Sec24_sf"/>
</dbReference>
<evidence type="ECO:0000259" key="9">
    <source>
        <dbReference type="Pfam" id="PF04815"/>
    </source>
</evidence>
<proteinExistence type="inferred from homology"/>
<evidence type="ECO:0000259" key="8">
    <source>
        <dbReference type="Pfam" id="PF04811"/>
    </source>
</evidence>
<dbReference type="InterPro" id="IPR012990">
    <property type="entry name" value="Beta-sandwich_Sec23_24"/>
</dbReference>
<evidence type="ECO:0000256" key="2">
    <source>
        <dbReference type="ARBA" id="ARBA00008334"/>
    </source>
</evidence>
<sequence>METIQQEFNNIDLNDSLGTSQPLVQSGGRRKKPARAHHTLQPTISDTQISNQFYQQQNVVPPTIPQQSPVDAQPVSQHTIDDTNNYVLAEQRLLDQEKYNSTTFDTSRNSILPMKTTQFYSVDTGSCDPRIMSLTMYNIPESETLRNCTKLPIGLNLQPFAPTLQLNTNKVKTSDSEPSADLFEEKDETQIQTHFNEVSKDVGIIRCPRCRAYNNHNFIFSPDNQYMTCNLCKTQSKNPILNTMSLNSVMNMPGMRMINMNGGCTDMEAPKEYWHVADQESKPLHYVFMIDISSFANMNKSSLAAIEATQNAIEVISNKQPNCKVAILGFDRNLHFFKLSADLQKAKEFIVGDLYGDTRNKGNESGSVFIPIYQGLFVKPGESMHVIQDCLQQLKDHAMNNTLMHLPDICFGPAVEAAMMMLKEHANGGKIMTSLNTLPVYARGSLQLRKDDAFQKNLKFGDQDYYRALGNKLLREACSIDIFVTTSAFVDLCNIGYLCLNTGGEVHYYPHFQSSKDDLKLESDYIKVVSSTIGYQCALKIRTSNGLRVDSYYDQTSMFERSDPQFPVITNRSNVSCLLKLDGTIKESDVHIQAAILYTDLNGQRRIRVINTSAAVTNNVSEVYKFVDQENVADIIIKGTCVSLRYQATDYETIRKNIDNKMSEIMVQYKTTTNNHKLNNMAVIPQSLKFLPTLLLSFEKSLLMQQAKQSTRGNDRVNAYFSFLTLPLNELMLKVYPQIIPMHVGLLDEDLEFYDQGMNLLNFKSSSSLKVNNSLKSLENGGMYLIFNGSEVWVSYNQNTNPLLLKDLLDYDMSNMPLMLSSGIFPITDSEINKKARNLLMFWCKKINITSGNNGYLKCEVLYPYQQSTTNNVLMSVDQYNNIMRYQIMFEDPSVEKIPTLDQYMNVLNGDVNKKIDKKEYVSVGSVQTKAEEATFAQKYMHF</sequence>
<evidence type="ECO:0000256" key="3">
    <source>
        <dbReference type="ARBA" id="ARBA00022448"/>
    </source>
</evidence>
<dbReference type="Pfam" id="PF04811">
    <property type="entry name" value="Sec23_trunk"/>
    <property type="match status" value="1"/>
</dbReference>
<dbReference type="GO" id="GO:0006886">
    <property type="term" value="P:intracellular protein transport"/>
    <property type="evidence" value="ECO:0007669"/>
    <property type="project" value="EnsemblFungi"/>
</dbReference>
<dbReference type="VEuPathDB" id="FungiDB:HGUI_02875"/>
<keyword evidence="12" id="KW-1185">Reference proteome</keyword>
<dbReference type="Gene3D" id="2.60.40.1670">
    <property type="entry name" value="beta-sandwich domain of Sec23/24"/>
    <property type="match status" value="1"/>
</dbReference>
<feature type="domain" description="Sec23/Sec24 helical" evidence="9">
    <location>
        <begin position="628"/>
        <end position="732"/>
    </location>
</feature>
<keyword evidence="5" id="KW-0333">Golgi apparatus</keyword>
<evidence type="ECO:0000259" key="7">
    <source>
        <dbReference type="Pfam" id="PF04810"/>
    </source>
</evidence>
<dbReference type="EMBL" id="FQNF01000059">
    <property type="protein sequence ID" value="SGZ40675.1"/>
    <property type="molecule type" value="Genomic_DNA"/>
</dbReference>
<name>A0A1L0B6H6_9ASCO</name>
<dbReference type="Proteomes" id="UP000183365">
    <property type="component" value="Unassembled WGS sequence"/>
</dbReference>
<feature type="region of interest" description="Disordered" evidence="6">
    <location>
        <begin position="1"/>
        <end position="37"/>
    </location>
</feature>